<keyword evidence="3" id="KW-0408">Iron</keyword>
<comment type="cofactor">
    <cofactor evidence="5">
        <name>[2Fe-2S] cluster</name>
        <dbReference type="ChEBI" id="CHEBI:190135"/>
    </cofactor>
</comment>
<gene>
    <name evidence="7" type="ORF">PFNF54_01084</name>
</gene>
<evidence type="ECO:0000256" key="2">
    <source>
        <dbReference type="ARBA" id="ARBA00022723"/>
    </source>
</evidence>
<reference evidence="7 8" key="1">
    <citation type="submission" date="2013-02" db="EMBL/GenBank/DDBJ databases">
        <title>The Genome Sequence of Plasmodium falciparum NF54.</title>
        <authorList>
            <consortium name="The Broad Institute Genome Sequencing Platform"/>
            <consortium name="The Broad Institute Genome Sequencing Center for Infectious Disease"/>
            <person name="Neafsey D."/>
            <person name="Cheeseman I."/>
            <person name="Volkman S."/>
            <person name="Adams J."/>
            <person name="Walker B."/>
            <person name="Young S.K."/>
            <person name="Zeng Q."/>
            <person name="Gargeya S."/>
            <person name="Fitzgerald M."/>
            <person name="Haas B."/>
            <person name="Abouelleil A."/>
            <person name="Alvarado L."/>
            <person name="Arachchi H.M."/>
            <person name="Berlin A.M."/>
            <person name="Chapman S.B."/>
            <person name="Dewar J."/>
            <person name="Goldberg J."/>
            <person name="Griggs A."/>
            <person name="Gujja S."/>
            <person name="Hansen M."/>
            <person name="Howarth C."/>
            <person name="Imamovic A."/>
            <person name="Larimer J."/>
            <person name="McCowan C."/>
            <person name="Murphy C."/>
            <person name="Neiman D."/>
            <person name="Pearson M."/>
            <person name="Priest M."/>
            <person name="Roberts A."/>
            <person name="Saif S."/>
            <person name="Shea T."/>
            <person name="Sisk P."/>
            <person name="Sykes S."/>
            <person name="Wortman J."/>
            <person name="Nusbaum C."/>
            <person name="Birren B."/>
        </authorList>
    </citation>
    <scope>NUCLEOTIDE SEQUENCE [LARGE SCALE GENOMIC DNA]</scope>
    <source>
        <strain evidence="7 8">NF54</strain>
    </source>
</reference>
<evidence type="ECO:0000256" key="5">
    <source>
        <dbReference type="ARBA" id="ARBA00034078"/>
    </source>
</evidence>
<dbReference type="InterPro" id="IPR042216">
    <property type="entry name" value="MitoNEET_CISD"/>
</dbReference>
<keyword evidence="2" id="KW-0479">Metal-binding</keyword>
<evidence type="ECO:0000256" key="4">
    <source>
        <dbReference type="ARBA" id="ARBA00023014"/>
    </source>
</evidence>
<evidence type="ECO:0000259" key="6">
    <source>
        <dbReference type="SMART" id="SM00704"/>
    </source>
</evidence>
<dbReference type="EMBL" id="KE123757">
    <property type="protein sequence ID" value="EWC89959.1"/>
    <property type="molecule type" value="Genomic_DNA"/>
</dbReference>
<dbReference type="Pfam" id="PF09360">
    <property type="entry name" value="zf-CDGSH"/>
    <property type="match status" value="1"/>
</dbReference>
<keyword evidence="4" id="KW-0411">Iron-sulfur</keyword>
<dbReference type="SMART" id="SM00704">
    <property type="entry name" value="ZnF_CDGSH"/>
    <property type="match status" value="1"/>
</dbReference>
<proteinExistence type="predicted"/>
<organism evidence="7 8">
    <name type="scientific">Plasmodium falciparum (isolate NF54)</name>
    <dbReference type="NCBI Taxonomy" id="5843"/>
    <lineage>
        <taxon>Eukaryota</taxon>
        <taxon>Sar</taxon>
        <taxon>Alveolata</taxon>
        <taxon>Apicomplexa</taxon>
        <taxon>Aconoidasida</taxon>
        <taxon>Haemosporida</taxon>
        <taxon>Plasmodiidae</taxon>
        <taxon>Plasmodium</taxon>
        <taxon>Plasmodium (Laverania)</taxon>
    </lineage>
</organism>
<dbReference type="GO" id="GO:0051537">
    <property type="term" value="F:2 iron, 2 sulfur cluster binding"/>
    <property type="evidence" value="ECO:0007669"/>
    <property type="project" value="UniProtKB-KW"/>
</dbReference>
<evidence type="ECO:0000313" key="7">
    <source>
        <dbReference type="EMBL" id="EWC89959.1"/>
    </source>
</evidence>
<sequence length="98" mass="11405">MGNNMLKAKSRNVFRKKGDILNTNNLKAVHIETFYPPLKSSKKVSVCRCWKSFNFPYCDNTHQKLQQQGVVCGPLLLEIRKSKTVLKGKKKRDLYKYI</sequence>
<name>W7K8T9_PLAFO</name>
<keyword evidence="1" id="KW-0001">2Fe-2S</keyword>
<accession>W7K8T9</accession>
<dbReference type="Gene3D" id="3.40.5.90">
    <property type="entry name" value="CDGSH iron-sulfur domain, mitoNEET-type"/>
    <property type="match status" value="1"/>
</dbReference>
<dbReference type="InterPro" id="IPR018967">
    <property type="entry name" value="FeS-contain_CDGSH-typ"/>
</dbReference>
<dbReference type="AlphaFoldDB" id="W7K8T9"/>
<feature type="domain" description="Iron-binding zinc finger CDGSH type" evidence="6">
    <location>
        <begin position="24"/>
        <end position="68"/>
    </location>
</feature>
<dbReference type="OMA" id="QQGVICG"/>
<evidence type="ECO:0000256" key="3">
    <source>
        <dbReference type="ARBA" id="ARBA00023004"/>
    </source>
</evidence>
<dbReference type="GO" id="GO:0046872">
    <property type="term" value="F:metal ion binding"/>
    <property type="evidence" value="ECO:0007669"/>
    <property type="project" value="UniProtKB-KW"/>
</dbReference>
<evidence type="ECO:0000313" key="8">
    <source>
        <dbReference type="Proteomes" id="UP000030673"/>
    </source>
</evidence>
<keyword evidence="8" id="KW-1185">Reference proteome</keyword>
<dbReference type="GO" id="GO:0005737">
    <property type="term" value="C:cytoplasm"/>
    <property type="evidence" value="ECO:0007669"/>
    <property type="project" value="UniProtKB-ARBA"/>
</dbReference>
<protein>
    <recommendedName>
        <fullName evidence="6">Iron-binding zinc finger CDGSH type domain-containing protein</fullName>
    </recommendedName>
</protein>
<dbReference type="Proteomes" id="UP000030673">
    <property type="component" value="Unassembled WGS sequence"/>
</dbReference>
<evidence type="ECO:0000256" key="1">
    <source>
        <dbReference type="ARBA" id="ARBA00022714"/>
    </source>
</evidence>